<dbReference type="PATRIC" id="fig|1423777.3.peg.946"/>
<dbReference type="STRING" id="1423777.FD46_GL000923"/>
<comment type="caution">
    <text evidence="1">The sequence shown here is derived from an EMBL/GenBank/DDBJ whole genome shotgun (WGS) entry which is preliminary data.</text>
</comment>
<evidence type="ECO:0000313" key="2">
    <source>
        <dbReference type="Proteomes" id="UP000051686"/>
    </source>
</evidence>
<organism evidence="1 2">
    <name type="scientific">Liquorilactobacillus oeni DSM 19972</name>
    <dbReference type="NCBI Taxonomy" id="1423777"/>
    <lineage>
        <taxon>Bacteria</taxon>
        <taxon>Bacillati</taxon>
        <taxon>Bacillota</taxon>
        <taxon>Bacilli</taxon>
        <taxon>Lactobacillales</taxon>
        <taxon>Lactobacillaceae</taxon>
        <taxon>Liquorilactobacillus</taxon>
    </lineage>
</organism>
<dbReference type="EMBL" id="AZEH01000025">
    <property type="protein sequence ID" value="KRL05506.1"/>
    <property type="molecule type" value="Genomic_DNA"/>
</dbReference>
<reference evidence="1 2" key="1">
    <citation type="journal article" date="2015" name="Genome Announc.">
        <title>Expanding the biotechnology potential of lactobacilli through comparative genomics of 213 strains and associated genera.</title>
        <authorList>
            <person name="Sun Z."/>
            <person name="Harris H.M."/>
            <person name="McCann A."/>
            <person name="Guo C."/>
            <person name="Argimon S."/>
            <person name="Zhang W."/>
            <person name="Yang X."/>
            <person name="Jeffery I.B."/>
            <person name="Cooney J.C."/>
            <person name="Kagawa T.F."/>
            <person name="Liu W."/>
            <person name="Song Y."/>
            <person name="Salvetti E."/>
            <person name="Wrobel A."/>
            <person name="Rasinkangas P."/>
            <person name="Parkhill J."/>
            <person name="Rea M.C."/>
            <person name="O'Sullivan O."/>
            <person name="Ritari J."/>
            <person name="Douillard F.P."/>
            <person name="Paul Ross R."/>
            <person name="Yang R."/>
            <person name="Briner A.E."/>
            <person name="Felis G.E."/>
            <person name="de Vos W.M."/>
            <person name="Barrangou R."/>
            <person name="Klaenhammer T.R."/>
            <person name="Caufield P.W."/>
            <person name="Cui Y."/>
            <person name="Zhang H."/>
            <person name="O'Toole P.W."/>
        </authorList>
    </citation>
    <scope>NUCLEOTIDE SEQUENCE [LARGE SCALE GENOMIC DNA]</scope>
    <source>
        <strain evidence="1 2">DSM 19972</strain>
    </source>
</reference>
<evidence type="ECO:0000313" key="1">
    <source>
        <dbReference type="EMBL" id="KRL05506.1"/>
    </source>
</evidence>
<dbReference type="PANTHER" id="PTHR39185:SF1">
    <property type="entry name" value="SWARMING MOTILITY PROTEIN SWRD"/>
    <property type="match status" value="1"/>
</dbReference>
<gene>
    <name evidence="1" type="ORF">FD46_GL000923</name>
</gene>
<evidence type="ECO:0008006" key="3">
    <source>
        <dbReference type="Google" id="ProtNLM"/>
    </source>
</evidence>
<protein>
    <recommendedName>
        <fullName evidence="3">Flagellar protein FlbD</fullName>
    </recommendedName>
</protein>
<dbReference type="InterPro" id="IPR009384">
    <property type="entry name" value="SwrD-like"/>
</dbReference>
<sequence>MAMIKLLSMDKRTFYLNPDLIYRIEETPDTIITLTNGRTLVVENSAASIVELIIEYRKKTYQDILGLTSEQEKRG</sequence>
<name>A0A0R1MJP6_9LACO</name>
<dbReference type="RefSeq" id="WP_420805339.1">
    <property type="nucleotide sequence ID" value="NZ_AZEH01000025.1"/>
</dbReference>
<dbReference type="PANTHER" id="PTHR39185">
    <property type="entry name" value="SWARMING MOTILITY PROTEIN SWRD"/>
    <property type="match status" value="1"/>
</dbReference>
<proteinExistence type="predicted"/>
<dbReference type="AlphaFoldDB" id="A0A0R1MJP6"/>
<dbReference type="Proteomes" id="UP000051686">
    <property type="component" value="Unassembled WGS sequence"/>
</dbReference>
<keyword evidence="2" id="KW-1185">Reference proteome</keyword>
<dbReference type="Pfam" id="PF06289">
    <property type="entry name" value="FlbD"/>
    <property type="match status" value="1"/>
</dbReference>
<accession>A0A0R1MJP6</accession>